<feature type="domain" description="RING-type" evidence="9">
    <location>
        <begin position="28"/>
        <end position="74"/>
    </location>
</feature>
<dbReference type="PANTHER" id="PTHR10131">
    <property type="entry name" value="TNF RECEPTOR ASSOCIATED FACTOR"/>
    <property type="match status" value="1"/>
</dbReference>
<comment type="subcellular location">
    <subcellularLocation>
        <location evidence="1">Cytoplasm</location>
    </subcellularLocation>
</comment>
<evidence type="ECO:0000256" key="3">
    <source>
        <dbReference type="ARBA" id="ARBA00022723"/>
    </source>
</evidence>
<dbReference type="PROSITE" id="PS50089">
    <property type="entry name" value="ZF_RING_2"/>
    <property type="match status" value="2"/>
</dbReference>
<keyword evidence="8" id="KW-0175">Coiled coil</keyword>
<dbReference type="InterPro" id="IPR008974">
    <property type="entry name" value="TRAF-like"/>
</dbReference>
<dbReference type="Gene3D" id="2.60.210.10">
    <property type="entry name" value="Apoptosis, Tumor Necrosis Factor Receptor Associated Protein 2, Chain A"/>
    <property type="match status" value="2"/>
</dbReference>
<keyword evidence="2" id="KW-0963">Cytoplasm</keyword>
<organism evidence="12 13">
    <name type="scientific">Porites lobata</name>
    <dbReference type="NCBI Taxonomy" id="104759"/>
    <lineage>
        <taxon>Eukaryota</taxon>
        <taxon>Metazoa</taxon>
        <taxon>Cnidaria</taxon>
        <taxon>Anthozoa</taxon>
        <taxon>Hexacorallia</taxon>
        <taxon>Scleractinia</taxon>
        <taxon>Fungiina</taxon>
        <taxon>Poritidae</taxon>
        <taxon>Porites</taxon>
    </lineage>
</organism>
<accession>A0ABN8PX46</accession>
<feature type="zinc finger region" description="TRAF-type" evidence="7">
    <location>
        <begin position="116"/>
        <end position="170"/>
    </location>
</feature>
<evidence type="ECO:0008006" key="14">
    <source>
        <dbReference type="Google" id="ProtNLM"/>
    </source>
</evidence>
<evidence type="ECO:0000256" key="4">
    <source>
        <dbReference type="ARBA" id="ARBA00022737"/>
    </source>
</evidence>
<evidence type="ECO:0000256" key="7">
    <source>
        <dbReference type="PROSITE-ProRule" id="PRU00207"/>
    </source>
</evidence>
<keyword evidence="5 7" id="KW-0863">Zinc-finger</keyword>
<dbReference type="Proteomes" id="UP001159405">
    <property type="component" value="Unassembled WGS sequence"/>
</dbReference>
<dbReference type="PANTHER" id="PTHR10131:SF94">
    <property type="entry name" value="TNF RECEPTOR-ASSOCIATED FACTOR 4"/>
    <property type="match status" value="1"/>
</dbReference>
<evidence type="ECO:0000256" key="8">
    <source>
        <dbReference type="SAM" id="Coils"/>
    </source>
</evidence>
<dbReference type="Pfam" id="PF02176">
    <property type="entry name" value="zf-TRAF"/>
    <property type="match status" value="2"/>
</dbReference>
<feature type="domain" description="TRAF-type" evidence="11">
    <location>
        <begin position="172"/>
        <end position="227"/>
    </location>
</feature>
<evidence type="ECO:0000259" key="10">
    <source>
        <dbReference type="PROSITE" id="PS50144"/>
    </source>
</evidence>
<dbReference type="SUPFAM" id="SSF57850">
    <property type="entry name" value="RING/U-box"/>
    <property type="match status" value="2"/>
</dbReference>
<dbReference type="InterPro" id="IPR001841">
    <property type="entry name" value="Znf_RING"/>
</dbReference>
<name>A0ABN8PX46_9CNID</name>
<evidence type="ECO:0000259" key="9">
    <source>
        <dbReference type="PROSITE" id="PS50089"/>
    </source>
</evidence>
<feature type="coiled-coil region" evidence="8">
    <location>
        <begin position="260"/>
        <end position="287"/>
    </location>
</feature>
<evidence type="ECO:0000256" key="1">
    <source>
        <dbReference type="ARBA" id="ARBA00004496"/>
    </source>
</evidence>
<feature type="zinc finger region" description="TRAF-type" evidence="7">
    <location>
        <begin position="633"/>
        <end position="688"/>
    </location>
</feature>
<reference evidence="12 13" key="1">
    <citation type="submission" date="2022-05" db="EMBL/GenBank/DDBJ databases">
        <authorList>
            <consortium name="Genoscope - CEA"/>
            <person name="William W."/>
        </authorList>
    </citation>
    <scope>NUCLEOTIDE SEQUENCE [LARGE SCALE GENOMIC DNA]</scope>
</reference>
<feature type="zinc finger region" description="TRAF-type" evidence="7">
    <location>
        <begin position="577"/>
        <end position="623"/>
    </location>
</feature>
<feature type="domain" description="MATH" evidence="10">
    <location>
        <begin position="300"/>
        <end position="461"/>
    </location>
</feature>
<feature type="domain" description="RING-type" evidence="9">
    <location>
        <begin position="491"/>
        <end position="535"/>
    </location>
</feature>
<comment type="caution">
    <text evidence="12">The sequence shown here is derived from an EMBL/GenBank/DDBJ whole genome shotgun (WGS) entry which is preliminary data.</text>
</comment>
<evidence type="ECO:0000256" key="6">
    <source>
        <dbReference type="ARBA" id="ARBA00022833"/>
    </source>
</evidence>
<dbReference type="PROSITE" id="PS50145">
    <property type="entry name" value="ZF_TRAF"/>
    <property type="match status" value="4"/>
</dbReference>
<dbReference type="PROSITE" id="PS50144">
    <property type="entry name" value="MATH"/>
    <property type="match status" value="1"/>
</dbReference>
<sequence>MAEAPRNTKLPSGFDEEFVYDVEDDFLCLICQLPLKEPVLTRCGHRFCNACLEEHLRRYAQEAQNQPYTCSADRKGLDRDRDIFPDNATGRKILSMVIKCPSDGCSWTGELRDKEAHLQACLFRIVTCTNENCQATVKRKDLEQHVANTCEWRIIECEYCEEPHPKKHLQDHLERCSKIPLACPNSCGDFISREMIPNHIDNDCSLSLVSCPYAQMGCTAKFQRKNVDSHLRSSIQEHLDFACVKLNSTQVQLDVTQAQLRLTQDQLRGTQETTRNLEEKLGALQRQIDMKAITDKDGGNTRFIWKIKWSSESLKQAKEAWTKRIESDPFYTGRYGYKLKVFAYRHFTGYHLLPIEPHLSIGIVLMEGEYDDMLPWPFSKKITFTIIDQNEDLEKRQNHVDYLRPSKRKVSLEAPEKLFSERPGGKLKLVVGGELPYFISHWKLLTRRYIVNDTLFLQVDFRKMAEAPPSMQLPSGYDEDFVFEVEDDCLCLICHLPLKEPALTRCGHRFCKVCLEEHLKRQEAQNQPYTCPADREGLDRDRDVFPDNATGRKILSMVIKCPSDGCSWTGELRNKEAHLEACPFKIVTCTNENCHVTIKRKDLEQHVTNTCDWKILKCEYCKEPHPERCLKDHSESCSKFPLPCPNDCGDSVLREMIPNHIGSVCPLSLVSCPYEEMGCIEKFRRKNVDSHLQSAMREHLDLACVKLNNTQVQLRNTQETTRKLEEKFEALQRQLAKKVDTDKEGGNKRFIWKVNPDPLLQGGRNRMLAKESDAFYTGCYGYKLKVGLSLDYRRGPLSDWTFKIVVVLVEGEYDDILPWPFSKKITVTLIDKNEDLKERKNITKYLSPNGHVQGDIFSGRPSQYLRLRDEMLRFSSYGELQTRRYFANETLCFQVDVEPDD</sequence>
<dbReference type="SMART" id="SM00184">
    <property type="entry name" value="RING"/>
    <property type="match status" value="2"/>
</dbReference>
<dbReference type="Pfam" id="PF00097">
    <property type="entry name" value="zf-C3HC4"/>
    <property type="match status" value="2"/>
</dbReference>
<dbReference type="EMBL" id="CALNXK010000088">
    <property type="protein sequence ID" value="CAH3150034.1"/>
    <property type="molecule type" value="Genomic_DNA"/>
</dbReference>
<feature type="domain" description="TRAF-type" evidence="11">
    <location>
        <begin position="577"/>
        <end position="623"/>
    </location>
</feature>
<dbReference type="Gene3D" id="3.30.40.10">
    <property type="entry name" value="Zinc/RING finger domain, C3HC4 (zinc finger)"/>
    <property type="match status" value="6"/>
</dbReference>
<dbReference type="PROSITE" id="PS00518">
    <property type="entry name" value="ZF_RING_1"/>
    <property type="match status" value="2"/>
</dbReference>
<evidence type="ECO:0000259" key="11">
    <source>
        <dbReference type="PROSITE" id="PS50145"/>
    </source>
</evidence>
<protein>
    <recommendedName>
        <fullName evidence="14">TNF receptor-associated factor</fullName>
    </recommendedName>
</protein>
<dbReference type="InterPro" id="IPR017907">
    <property type="entry name" value="Znf_RING_CS"/>
</dbReference>
<dbReference type="Pfam" id="PF21355">
    <property type="entry name" value="TRAF-mep_MATH"/>
    <property type="match status" value="2"/>
</dbReference>
<dbReference type="InterPro" id="IPR049342">
    <property type="entry name" value="TRAF1-6_MATH_dom"/>
</dbReference>
<dbReference type="InterPro" id="IPR013083">
    <property type="entry name" value="Znf_RING/FYVE/PHD"/>
</dbReference>
<dbReference type="InterPro" id="IPR001293">
    <property type="entry name" value="Znf_TRAF"/>
</dbReference>
<proteinExistence type="predicted"/>
<keyword evidence="6 7" id="KW-0862">Zinc</keyword>
<evidence type="ECO:0000313" key="13">
    <source>
        <dbReference type="Proteomes" id="UP001159405"/>
    </source>
</evidence>
<dbReference type="SUPFAM" id="SSF49599">
    <property type="entry name" value="TRAF domain-like"/>
    <property type="match status" value="5"/>
</dbReference>
<feature type="coiled-coil region" evidence="8">
    <location>
        <begin position="707"/>
        <end position="741"/>
    </location>
</feature>
<keyword evidence="13" id="KW-1185">Reference proteome</keyword>
<gene>
    <name evidence="12" type="ORF">PLOB_00047209</name>
</gene>
<feature type="zinc finger region" description="TRAF-type" evidence="7">
    <location>
        <begin position="172"/>
        <end position="227"/>
    </location>
</feature>
<dbReference type="InterPro" id="IPR018957">
    <property type="entry name" value="Znf_C3HC4_RING-type"/>
</dbReference>
<keyword evidence="3 7" id="KW-0479">Metal-binding</keyword>
<evidence type="ECO:0000313" key="12">
    <source>
        <dbReference type="EMBL" id="CAH3150034.1"/>
    </source>
</evidence>
<feature type="domain" description="TRAF-type" evidence="11">
    <location>
        <begin position="116"/>
        <end position="170"/>
    </location>
</feature>
<keyword evidence="4" id="KW-0677">Repeat</keyword>
<dbReference type="InterPro" id="IPR002083">
    <property type="entry name" value="MATH/TRAF_dom"/>
</dbReference>
<evidence type="ECO:0000256" key="5">
    <source>
        <dbReference type="ARBA" id="ARBA00022771"/>
    </source>
</evidence>
<evidence type="ECO:0000256" key="2">
    <source>
        <dbReference type="ARBA" id="ARBA00022490"/>
    </source>
</evidence>
<feature type="domain" description="TRAF-type" evidence="11">
    <location>
        <begin position="633"/>
        <end position="688"/>
    </location>
</feature>